<feature type="chain" id="PRO_5007825878" evidence="2">
    <location>
        <begin position="27"/>
        <end position="778"/>
    </location>
</feature>
<evidence type="ECO:0000259" key="3">
    <source>
        <dbReference type="PROSITE" id="PS51272"/>
    </source>
</evidence>
<keyword evidence="1" id="KW-0677">Repeat</keyword>
<name>A0A161Q807_9FIRM</name>
<dbReference type="Proteomes" id="UP000075737">
    <property type="component" value="Unassembled WGS sequence"/>
</dbReference>
<keyword evidence="5" id="KW-1185">Reference proteome</keyword>
<accession>A0A161Q807</accession>
<comment type="caution">
    <text evidence="4">The sequence shown here is derived from an EMBL/GenBank/DDBJ whole genome shotgun (WGS) entry which is preliminary data.</text>
</comment>
<dbReference type="PANTHER" id="PTHR43308">
    <property type="entry name" value="OUTER MEMBRANE PROTEIN ALPHA-RELATED"/>
    <property type="match status" value="1"/>
</dbReference>
<dbReference type="AlphaFoldDB" id="A0A161Q807"/>
<feature type="domain" description="SLH" evidence="3">
    <location>
        <begin position="88"/>
        <end position="151"/>
    </location>
</feature>
<feature type="signal peptide" evidence="2">
    <location>
        <begin position="1"/>
        <end position="26"/>
    </location>
</feature>
<feature type="domain" description="SLH" evidence="3">
    <location>
        <begin position="24"/>
        <end position="87"/>
    </location>
</feature>
<dbReference type="PROSITE" id="PS51272">
    <property type="entry name" value="SLH"/>
    <property type="match status" value="2"/>
</dbReference>
<protein>
    <submittedName>
        <fullName evidence="4">Cell surface protein</fullName>
    </submittedName>
</protein>
<evidence type="ECO:0000313" key="5">
    <source>
        <dbReference type="Proteomes" id="UP000075737"/>
    </source>
</evidence>
<dbReference type="OrthoDB" id="1706086at2"/>
<evidence type="ECO:0000256" key="2">
    <source>
        <dbReference type="SAM" id="SignalP"/>
    </source>
</evidence>
<dbReference type="RefSeq" id="WP_068748434.1">
    <property type="nucleotide sequence ID" value="NZ_LOHZ01000030.1"/>
</dbReference>
<evidence type="ECO:0000313" key="4">
    <source>
        <dbReference type="EMBL" id="KYO66120.1"/>
    </source>
</evidence>
<dbReference type="PANTHER" id="PTHR43308:SF5">
    <property type="entry name" value="S-LAYER PROTEIN _ PEPTIDOGLYCAN ENDO-BETA-N-ACETYLGLUCOSAMINIDASE"/>
    <property type="match status" value="1"/>
</dbReference>
<reference evidence="4 5" key="1">
    <citation type="submission" date="2015-12" db="EMBL/GenBank/DDBJ databases">
        <title>Draft genome of Thermovenabulum gondwanense isolated from a red thermophilic microbial mat colonisisng an outflow channel of a bore well.</title>
        <authorList>
            <person name="Patel B.K."/>
        </authorList>
    </citation>
    <scope>NUCLEOTIDE SEQUENCE [LARGE SCALE GENOMIC DNA]</scope>
    <source>
        <strain evidence="4 5">R270</strain>
    </source>
</reference>
<dbReference type="EMBL" id="LOHZ01000030">
    <property type="protein sequence ID" value="KYO66120.1"/>
    <property type="molecule type" value="Genomic_DNA"/>
</dbReference>
<keyword evidence="2" id="KW-0732">Signal</keyword>
<proteinExistence type="predicted"/>
<dbReference type="InterPro" id="IPR051465">
    <property type="entry name" value="Cell_Envelope_Struct_Comp"/>
</dbReference>
<evidence type="ECO:0000256" key="1">
    <source>
        <dbReference type="ARBA" id="ARBA00022737"/>
    </source>
</evidence>
<dbReference type="Pfam" id="PF00395">
    <property type="entry name" value="SLH"/>
    <property type="match status" value="2"/>
</dbReference>
<dbReference type="STRING" id="520767.ATZ99_13120"/>
<sequence>MKSIKKLLALAIIATLVLGLMPVAFAAAPSDVAGTKYEKAVKLLLDLGVTTGYPDGTFKPANVVTRAEMAAFIVRALGLEEAAKFSAGATQFTDVKAGDWFAGFVNVASTVGVIKGYPDGTFKPNATVTYPEAVTMLVRALGYTDADVVGAWPVNYIVKASQLGVSKDVTIKNEGAVRGDIALLLNNTLFTDMKKEDKDAATVKLIEKGLNVVKKTFVIANIPDFDSSLKEGEFKSNEATNNVYKAGNVDVKALLGMKVEAYVKDGELVTAIPTGNTVITPKDTVTVTASAYKIEYTNDADEDKTIYGTANTFIVFNFDQKTWADINDTYVTMIDNNGDNKVDYIFAKKYDLREVKYVDLANSKLYTTIDSYQLKDAKYTIIKNGTMAKLSDLTKGDIIHVAKNTASDKFEIIAVNKTVEGKVTEIEGTTSLKVYVNGVKYSFNTTLDATVDDNITVDSTYKFTLDKDNKIVKKEQIAAANETVAMVVYKDTFTEFGKTIYKVKLLYADGTEKVLEVKDLATYNAITIANYIKYTTDSNGKINSINTWGTKEVTPSGTVKLNKDNIEVGSTKYFVTNNTVVFYVYNNNIDVVKYSDLAKQTYSNATINLYNLTTFNEIGTAVIYNNQPLSQVAISSDENVILVTKVTTVSDGKKVYGFVKGSSTSFVTKDQNFAAVAGTVYSYKLDKDGYGVNITMTNKKETNQDVQAIDSARIKVNNTIYKLASDVIVYKYDSQNSAWVVGSLADIIANDDTNIATNVDLFVLDNDYPDVVNIIVIR</sequence>
<organism evidence="4 5">
    <name type="scientific">Thermovenabulum gondwanense</name>
    <dbReference type="NCBI Taxonomy" id="520767"/>
    <lineage>
        <taxon>Bacteria</taxon>
        <taxon>Bacillati</taxon>
        <taxon>Bacillota</taxon>
        <taxon>Clostridia</taxon>
        <taxon>Thermosediminibacterales</taxon>
        <taxon>Thermosediminibacteraceae</taxon>
        <taxon>Thermovenabulum</taxon>
    </lineage>
</organism>
<dbReference type="InterPro" id="IPR001119">
    <property type="entry name" value="SLH_dom"/>
</dbReference>
<gene>
    <name evidence="4" type="ORF">ATZ99_13120</name>
</gene>